<feature type="domain" description="GST N-terminal" evidence="1">
    <location>
        <begin position="1"/>
        <end position="79"/>
    </location>
</feature>
<sequence>MLELYRLPGCPYCAKVERKLDELGLEYERHNVLPFRFLRFEVKSVSGQSGVPVLVDPEHGIDGMAESDDIIDYLEETYN</sequence>
<gene>
    <name evidence="2" type="ORF">ACFQI8_17770</name>
</gene>
<evidence type="ECO:0000313" key="3">
    <source>
        <dbReference type="Proteomes" id="UP001596460"/>
    </source>
</evidence>
<dbReference type="PROSITE" id="PS51354">
    <property type="entry name" value="GLUTAREDOXIN_2"/>
    <property type="match status" value="1"/>
</dbReference>
<reference evidence="2 3" key="1">
    <citation type="journal article" date="2019" name="Int. J. Syst. Evol. Microbiol.">
        <title>The Global Catalogue of Microorganisms (GCM) 10K type strain sequencing project: providing services to taxonomists for standard genome sequencing and annotation.</title>
        <authorList>
            <consortium name="The Broad Institute Genomics Platform"/>
            <consortium name="The Broad Institute Genome Sequencing Center for Infectious Disease"/>
            <person name="Wu L."/>
            <person name="Ma J."/>
        </authorList>
    </citation>
    <scope>NUCLEOTIDE SEQUENCE [LARGE SCALE GENOMIC DNA]</scope>
    <source>
        <strain evidence="2 3">DSM 26526</strain>
    </source>
</reference>
<dbReference type="AlphaFoldDB" id="A0ABD5XIX9"/>
<dbReference type="Gene3D" id="3.40.30.10">
    <property type="entry name" value="Glutaredoxin"/>
    <property type="match status" value="1"/>
</dbReference>
<dbReference type="Proteomes" id="UP001596460">
    <property type="component" value="Unassembled WGS sequence"/>
</dbReference>
<keyword evidence="3" id="KW-1185">Reference proteome</keyword>
<dbReference type="InterPro" id="IPR011767">
    <property type="entry name" value="GLR_AS"/>
</dbReference>
<accession>A0ABD5XIX9</accession>
<dbReference type="InterPro" id="IPR004045">
    <property type="entry name" value="Glutathione_S-Trfase_N"/>
</dbReference>
<dbReference type="PROSITE" id="PS50404">
    <property type="entry name" value="GST_NTER"/>
    <property type="match status" value="1"/>
</dbReference>
<dbReference type="PROSITE" id="PS00195">
    <property type="entry name" value="GLUTAREDOXIN_1"/>
    <property type="match status" value="1"/>
</dbReference>
<comment type="caution">
    <text evidence="2">The sequence shown here is derived from an EMBL/GenBank/DDBJ whole genome shotgun (WGS) entry which is preliminary data.</text>
</comment>
<dbReference type="Pfam" id="PF13417">
    <property type="entry name" value="GST_N_3"/>
    <property type="match status" value="1"/>
</dbReference>
<name>A0ABD5XIX9_9EURY</name>
<dbReference type="RefSeq" id="WP_390247172.1">
    <property type="nucleotide sequence ID" value="NZ_JBHTAB010000013.1"/>
</dbReference>
<evidence type="ECO:0000259" key="1">
    <source>
        <dbReference type="PROSITE" id="PS50404"/>
    </source>
</evidence>
<dbReference type="SUPFAM" id="SSF52833">
    <property type="entry name" value="Thioredoxin-like"/>
    <property type="match status" value="1"/>
</dbReference>
<evidence type="ECO:0000313" key="2">
    <source>
        <dbReference type="EMBL" id="MFC7131220.1"/>
    </source>
</evidence>
<dbReference type="InterPro" id="IPR036249">
    <property type="entry name" value="Thioredoxin-like_sf"/>
</dbReference>
<proteinExistence type="predicted"/>
<dbReference type="EMBL" id="JBHTAB010000013">
    <property type="protein sequence ID" value="MFC7131220.1"/>
    <property type="molecule type" value="Genomic_DNA"/>
</dbReference>
<protein>
    <submittedName>
        <fullName evidence="2">Glutathione S-transferase N-terminal domain-containing protein</fullName>
    </submittedName>
</protein>
<organism evidence="2 3">
    <name type="scientific">Haloferax chudinovii</name>
    <dbReference type="NCBI Taxonomy" id="1109010"/>
    <lineage>
        <taxon>Archaea</taxon>
        <taxon>Methanobacteriati</taxon>
        <taxon>Methanobacteriota</taxon>
        <taxon>Stenosarchaea group</taxon>
        <taxon>Halobacteria</taxon>
        <taxon>Halobacteriales</taxon>
        <taxon>Haloferacaceae</taxon>
        <taxon>Haloferax</taxon>
    </lineage>
</organism>